<evidence type="ECO:0000313" key="8">
    <source>
        <dbReference type="EMBL" id="CAL4761522.1"/>
    </source>
</evidence>
<feature type="compositionally biased region" description="Acidic residues" evidence="1">
    <location>
        <begin position="87"/>
        <end position="97"/>
    </location>
</feature>
<feature type="signal peptide" evidence="2">
    <location>
        <begin position="1"/>
        <end position="19"/>
    </location>
</feature>
<keyword evidence="9" id="KW-1185">Reference proteome</keyword>
<dbReference type="EMBL" id="CAMXCT020000122">
    <property type="protein sequence ID" value="CAL1127590.1"/>
    <property type="molecule type" value="Genomic_DNA"/>
</dbReference>
<dbReference type="EMBL" id="CAMXCT030000122">
    <property type="protein sequence ID" value="CAL4761530.1"/>
    <property type="molecule type" value="Genomic_DNA"/>
</dbReference>
<dbReference type="Proteomes" id="UP001152797">
    <property type="component" value="Unassembled WGS sequence"/>
</dbReference>
<reference evidence="8 9" key="2">
    <citation type="submission" date="2024-05" db="EMBL/GenBank/DDBJ databases">
        <authorList>
            <person name="Chen Y."/>
            <person name="Shah S."/>
            <person name="Dougan E. K."/>
            <person name="Thang M."/>
            <person name="Chan C."/>
        </authorList>
    </citation>
    <scope>NUCLEOTIDE SEQUENCE [LARGE SCALE GENOMIC DNA]</scope>
</reference>
<dbReference type="EMBL" id="CAMXCT010000122">
    <property type="protein sequence ID" value="CAI3974219.1"/>
    <property type="molecule type" value="Genomic_DNA"/>
</dbReference>
<dbReference type="EMBL" id="CAMXCT030000122">
    <property type="protein sequence ID" value="CAL4761531.1"/>
    <property type="molecule type" value="Genomic_DNA"/>
</dbReference>
<feature type="compositionally biased region" description="Basic and acidic residues" evidence="1">
    <location>
        <begin position="40"/>
        <end position="51"/>
    </location>
</feature>
<evidence type="ECO:0000313" key="9">
    <source>
        <dbReference type="Proteomes" id="UP001152797"/>
    </source>
</evidence>
<organism evidence="7">
    <name type="scientific">Cladocopium goreaui</name>
    <dbReference type="NCBI Taxonomy" id="2562237"/>
    <lineage>
        <taxon>Eukaryota</taxon>
        <taxon>Sar</taxon>
        <taxon>Alveolata</taxon>
        <taxon>Dinophyceae</taxon>
        <taxon>Suessiales</taxon>
        <taxon>Symbiodiniaceae</taxon>
        <taxon>Cladocopium</taxon>
    </lineage>
</organism>
<dbReference type="EMBL" id="CAMXCT020000122">
    <property type="protein sequence ID" value="CAL1127595.1"/>
    <property type="molecule type" value="Genomic_DNA"/>
</dbReference>
<dbReference type="EMBL" id="CAMXCT020000122">
    <property type="protein sequence ID" value="CAL1127593.1"/>
    <property type="molecule type" value="Genomic_DNA"/>
</dbReference>
<dbReference type="EMBL" id="CAMXCT020000122">
    <property type="protein sequence ID" value="CAL1127594.1"/>
    <property type="molecule type" value="Genomic_DNA"/>
</dbReference>
<dbReference type="AlphaFoldDB" id="A0A9P1BK93"/>
<dbReference type="EMBL" id="CAMXCT010000122">
    <property type="protein sequence ID" value="CAI3974215.1"/>
    <property type="molecule type" value="Genomic_DNA"/>
</dbReference>
<evidence type="ECO:0000313" key="5">
    <source>
        <dbReference type="EMBL" id="CAI3974218.1"/>
    </source>
</evidence>
<evidence type="ECO:0000256" key="1">
    <source>
        <dbReference type="SAM" id="MobiDB-lite"/>
    </source>
</evidence>
<name>A0A9P1BK93_9DINO</name>
<dbReference type="EMBL" id="CAMXCT020000122">
    <property type="protein sequence ID" value="CAL1127585.1"/>
    <property type="molecule type" value="Genomic_DNA"/>
</dbReference>
<proteinExistence type="predicted"/>
<gene>
    <name evidence="3" type="ORF">C1SCF055_LOCUS2631</name>
    <name evidence="4" type="ORF">C1SCF055_LOCUS2636</name>
    <name evidence="5" type="ORF">C1SCF055_LOCUS2639</name>
    <name evidence="6" type="ORF">C1SCF055_LOCUS2640</name>
    <name evidence="7" type="ORF">C1SCF055_LOCUS2641</name>
</gene>
<evidence type="ECO:0000313" key="7">
    <source>
        <dbReference type="EMBL" id="CAI3974220.1"/>
    </source>
</evidence>
<evidence type="ECO:0000313" key="4">
    <source>
        <dbReference type="EMBL" id="CAI3974215.1"/>
    </source>
</evidence>
<dbReference type="EMBL" id="CAMXCT030000122">
    <property type="protein sequence ID" value="CAL4761532.1"/>
    <property type="molecule type" value="Genomic_DNA"/>
</dbReference>
<feature type="region of interest" description="Disordered" evidence="1">
    <location>
        <begin position="26"/>
        <end position="97"/>
    </location>
</feature>
<dbReference type="EMBL" id="CAMXCT010000122">
    <property type="protein sequence ID" value="CAI3974210.1"/>
    <property type="molecule type" value="Genomic_DNA"/>
</dbReference>
<keyword evidence="2" id="KW-0732">Signal</keyword>
<comment type="caution">
    <text evidence="7">The sequence shown here is derived from an EMBL/GenBank/DDBJ whole genome shotgun (WGS) entry which is preliminary data.</text>
</comment>
<evidence type="ECO:0000313" key="3">
    <source>
        <dbReference type="EMBL" id="CAI3974210.1"/>
    </source>
</evidence>
<dbReference type="EMBL" id="CAMXCT030000122">
    <property type="protein sequence ID" value="CAL4761522.1"/>
    <property type="molecule type" value="Genomic_DNA"/>
</dbReference>
<protein>
    <submittedName>
        <fullName evidence="7">Uncharacterized protein</fullName>
    </submittedName>
</protein>
<dbReference type="EMBL" id="CAMXCT010000122">
    <property type="protein sequence ID" value="CAI3974218.1"/>
    <property type="molecule type" value="Genomic_DNA"/>
</dbReference>
<evidence type="ECO:0000313" key="6">
    <source>
        <dbReference type="EMBL" id="CAI3974219.1"/>
    </source>
</evidence>
<dbReference type="EMBL" id="CAMXCT010000122">
    <property type="protein sequence ID" value="CAI3974220.1"/>
    <property type="molecule type" value="Genomic_DNA"/>
</dbReference>
<feature type="chain" id="PRO_5043269544" evidence="2">
    <location>
        <begin position="20"/>
        <end position="131"/>
    </location>
</feature>
<evidence type="ECO:0000256" key="2">
    <source>
        <dbReference type="SAM" id="SignalP"/>
    </source>
</evidence>
<dbReference type="OrthoDB" id="487733at2759"/>
<reference evidence="7" key="1">
    <citation type="submission" date="2022-10" db="EMBL/GenBank/DDBJ databases">
        <authorList>
            <person name="Chen Y."/>
            <person name="Dougan E. K."/>
            <person name="Chan C."/>
            <person name="Rhodes N."/>
            <person name="Thang M."/>
        </authorList>
    </citation>
    <scope>NUCLEOTIDE SEQUENCE</scope>
</reference>
<accession>A0A9P1BK93</accession>
<dbReference type="EMBL" id="CAMXCT030000122">
    <property type="protein sequence ID" value="CAL4761527.1"/>
    <property type="molecule type" value="Genomic_DNA"/>
</dbReference>
<sequence length="131" mass="13971">MKLLNIVIVLALACVPVQSDEVKNLRGEVAPTESGSADVPAKESDLDKDTESEGPSDAVGVPEKELDATVEQGDSGDSTEGAVAEPDAAEAEATEGEEDLMVRTCRRWVTCHDGWYGGIRCSGGRYCTLWR</sequence>